<feature type="region of interest" description="Disordered" evidence="7">
    <location>
        <begin position="764"/>
        <end position="808"/>
    </location>
</feature>
<dbReference type="Pfam" id="PF00384">
    <property type="entry name" value="Molybdopterin"/>
    <property type="match status" value="1"/>
</dbReference>
<evidence type="ECO:0000313" key="11">
    <source>
        <dbReference type="EMBL" id="GAA1538992.1"/>
    </source>
</evidence>
<dbReference type="PROSITE" id="PS00932">
    <property type="entry name" value="MOLYBDOPTERIN_PROK_3"/>
    <property type="match status" value="1"/>
</dbReference>
<organism evidence="11 12">
    <name type="scientific">Nocardioides humi</name>
    <dbReference type="NCBI Taxonomy" id="449461"/>
    <lineage>
        <taxon>Bacteria</taxon>
        <taxon>Bacillati</taxon>
        <taxon>Actinomycetota</taxon>
        <taxon>Actinomycetes</taxon>
        <taxon>Propionibacteriales</taxon>
        <taxon>Nocardioidaceae</taxon>
        <taxon>Nocardioides</taxon>
    </lineage>
</organism>
<evidence type="ECO:0000256" key="1">
    <source>
        <dbReference type="ARBA" id="ARBA00001942"/>
    </source>
</evidence>
<dbReference type="Pfam" id="PF18364">
    <property type="entry name" value="Molybdopterin_N"/>
    <property type="match status" value="1"/>
</dbReference>
<dbReference type="PANTHER" id="PTHR43742:SF10">
    <property type="entry name" value="TRIMETHYLAMINE-N-OXIDE REDUCTASE 2"/>
    <property type="match status" value="1"/>
</dbReference>
<evidence type="ECO:0000256" key="4">
    <source>
        <dbReference type="ARBA" id="ARBA00022723"/>
    </source>
</evidence>
<evidence type="ECO:0000313" key="12">
    <source>
        <dbReference type="Proteomes" id="UP001500842"/>
    </source>
</evidence>
<evidence type="ECO:0000256" key="7">
    <source>
        <dbReference type="SAM" id="MobiDB-lite"/>
    </source>
</evidence>
<evidence type="ECO:0000256" key="3">
    <source>
        <dbReference type="ARBA" id="ARBA00022505"/>
    </source>
</evidence>
<gene>
    <name evidence="11" type="ORF">GCM10009788_47140</name>
</gene>
<keyword evidence="4" id="KW-0479">Metal-binding</keyword>
<feature type="domain" description="Molybdopterin dinucleotide-binding" evidence="9">
    <location>
        <begin position="636"/>
        <end position="751"/>
    </location>
</feature>
<dbReference type="RefSeq" id="WP_141006332.1">
    <property type="nucleotide sequence ID" value="NZ_BAAAOR010000036.1"/>
</dbReference>
<feature type="domain" description="Molybdopterin oxidoreductase" evidence="8">
    <location>
        <begin position="59"/>
        <end position="517"/>
    </location>
</feature>
<evidence type="ECO:0000256" key="6">
    <source>
        <dbReference type="ARBA" id="ARBA00023002"/>
    </source>
</evidence>
<dbReference type="CDD" id="cd02793">
    <property type="entry name" value="MopB_CT_DMSOR-BSOR-TMAOR"/>
    <property type="match status" value="1"/>
</dbReference>
<dbReference type="Gene3D" id="3.90.55.10">
    <property type="entry name" value="Dimethylsulfoxide Reductase, domain 3"/>
    <property type="match status" value="1"/>
</dbReference>
<dbReference type="InterPro" id="IPR006656">
    <property type="entry name" value="Mopterin_OxRdtase"/>
</dbReference>
<evidence type="ECO:0000259" key="10">
    <source>
        <dbReference type="Pfam" id="PF18364"/>
    </source>
</evidence>
<dbReference type="Gene3D" id="3.40.228.10">
    <property type="entry name" value="Dimethylsulfoxide Reductase, domain 2"/>
    <property type="match status" value="1"/>
</dbReference>
<dbReference type="InterPro" id="IPR006657">
    <property type="entry name" value="MoPterin_dinucl-bd_dom"/>
</dbReference>
<dbReference type="SUPFAM" id="SSF50692">
    <property type="entry name" value="ADC-like"/>
    <property type="match status" value="1"/>
</dbReference>
<dbReference type="EMBL" id="BAAAOR010000036">
    <property type="protein sequence ID" value="GAA1538992.1"/>
    <property type="molecule type" value="Genomic_DNA"/>
</dbReference>
<dbReference type="Pfam" id="PF01568">
    <property type="entry name" value="Molydop_binding"/>
    <property type="match status" value="1"/>
</dbReference>
<comment type="caution">
    <text evidence="11">The sequence shown here is derived from an EMBL/GenBank/DDBJ whole genome shotgun (WGS) entry which is preliminary data.</text>
</comment>
<keyword evidence="6" id="KW-0560">Oxidoreductase</keyword>
<reference evidence="11 12" key="1">
    <citation type="journal article" date="2019" name="Int. J. Syst. Evol. Microbiol.">
        <title>The Global Catalogue of Microorganisms (GCM) 10K type strain sequencing project: providing services to taxonomists for standard genome sequencing and annotation.</title>
        <authorList>
            <consortium name="The Broad Institute Genomics Platform"/>
            <consortium name="The Broad Institute Genome Sequencing Center for Infectious Disease"/>
            <person name="Wu L."/>
            <person name="Ma J."/>
        </authorList>
    </citation>
    <scope>NUCLEOTIDE SEQUENCE [LARGE SCALE GENOMIC DNA]</scope>
    <source>
        <strain evidence="11 12">JCM 14942</strain>
    </source>
</reference>
<dbReference type="Gene3D" id="3.40.50.740">
    <property type="match status" value="1"/>
</dbReference>
<dbReference type="Gene3D" id="2.40.40.20">
    <property type="match status" value="1"/>
</dbReference>
<comment type="cofactor">
    <cofactor evidence="1">
        <name>Mo-bis(molybdopterin guanine dinucleotide)</name>
        <dbReference type="ChEBI" id="CHEBI:60539"/>
    </cofactor>
</comment>
<evidence type="ECO:0000256" key="2">
    <source>
        <dbReference type="ARBA" id="ARBA00010312"/>
    </source>
</evidence>
<feature type="domain" description="Molybdopterin oxidoreductase N-terminal" evidence="10">
    <location>
        <begin position="15"/>
        <end position="50"/>
    </location>
</feature>
<dbReference type="InterPro" id="IPR006655">
    <property type="entry name" value="Mopterin_OxRdtase_prok_CS"/>
</dbReference>
<keyword evidence="12" id="KW-1185">Reference proteome</keyword>
<feature type="region of interest" description="Disordered" evidence="7">
    <location>
        <begin position="1"/>
        <end position="55"/>
    </location>
</feature>
<dbReference type="InterPro" id="IPR041954">
    <property type="entry name" value="CT_DMSOR/BSOR/TMAOR"/>
</dbReference>
<keyword evidence="5" id="KW-0574">Periplasm</keyword>
<keyword evidence="3" id="KW-0500">Molybdenum</keyword>
<dbReference type="PANTHER" id="PTHR43742">
    <property type="entry name" value="TRIMETHYLAMINE-N-OXIDE REDUCTASE"/>
    <property type="match status" value="1"/>
</dbReference>
<comment type="similarity">
    <text evidence="2">Belongs to the prokaryotic molybdopterin-containing oxidoreductase family.</text>
</comment>
<name>A0ABN2BDP5_9ACTN</name>
<evidence type="ECO:0000259" key="8">
    <source>
        <dbReference type="Pfam" id="PF00384"/>
    </source>
</evidence>
<evidence type="ECO:0000256" key="5">
    <source>
        <dbReference type="ARBA" id="ARBA00022764"/>
    </source>
</evidence>
<evidence type="ECO:0000259" key="9">
    <source>
        <dbReference type="Pfam" id="PF01568"/>
    </source>
</evidence>
<sequence>MPDATGAQPPAGAPTTTHWGRYRVRVSDGEVAGLDPAPDDREPSPIGRSLTDGRTAAARILQPMVRTGYLRHGPRHRDNTRGDDTFTPIAWEDSLDLVADELRRVYAEHGPASVYGGSYGWASAGRFHHAQSQVHRFLNLAGGYTGSTGTYSYHAMQRTVPHVVGISAEQLMLELPSWEQVAEHAELVVAFGGLAPKNSQVSPGGVHRHRAAEGRAHCRAAGVRFVNVGPCRDDLPDADEWIAPRPHTDVALMLAVCEHIIDTGRHDLRFLTECCTGFDRFHAYLDGRQDGIRKDPAWAAEVCAIPAETIVRLAEEIAARRTLITMSWSMQRAQHGEQPCWAVIALAAVSGHLGRTGRGAGLGFGTHHSTGIAGLRHPVAALPQRADAAPRLPAIPVARIADLLLSPGAEIDFDGDRVVFPDIRLVYWCGGNPFHHHQDLNRLTAAWQVPETVVVHEPFWTASARHADIVLPTTVMLERDDFAHGRFESALSAMHRAVDPPAGVRDDYEIFTLLAERLGFADSFAEGRAAQEWVRHLYEETRIRLAAAGTTLPDFAAFWRAGEAVLADDPAALRPSGALELLRRDPVAHPLPTPSGRVELFSETVAGFGYADCPGHPAWLEPAEWLGGEGAARHPLQLVSNQPATRLHSQLDHGVVSRESKVAGREPVSLHPDDARRRGIAEGDVVRVFNDRGACLAGARVTPEVMSGVVVMATGAWYDPVAPGGLDRHGNPNVLTADRRTSALAQGPASGTTLVEVEAWSGPAPEVRSFQPPELADAGWLSRTSPRRAAGDVRERCAGAGPDRGPRS</sequence>
<proteinExistence type="inferred from homology"/>
<dbReference type="InterPro" id="IPR041460">
    <property type="entry name" value="Molybdopterin_N"/>
</dbReference>
<dbReference type="SUPFAM" id="SSF53706">
    <property type="entry name" value="Formate dehydrogenase/DMSO reductase, domains 1-3"/>
    <property type="match status" value="1"/>
</dbReference>
<feature type="compositionally biased region" description="Low complexity" evidence="7">
    <location>
        <begin position="1"/>
        <end position="17"/>
    </location>
</feature>
<dbReference type="InterPro" id="IPR009010">
    <property type="entry name" value="Asp_de-COase-like_dom_sf"/>
</dbReference>
<protein>
    <submittedName>
        <fullName evidence="11">Molybdopterin guanine dinucleotide-containing S/N-oxide reductase</fullName>
    </submittedName>
</protein>
<dbReference type="InterPro" id="IPR050612">
    <property type="entry name" value="Prok_Mopterin_Oxidored"/>
</dbReference>
<accession>A0ABN2BDP5</accession>
<dbReference type="Proteomes" id="UP001500842">
    <property type="component" value="Unassembled WGS sequence"/>
</dbReference>